<evidence type="ECO:0000313" key="9">
    <source>
        <dbReference type="Proteomes" id="UP000262939"/>
    </source>
</evidence>
<comment type="caution">
    <text evidence="8">The sequence shown here is derived from an EMBL/GenBank/DDBJ whole genome shotgun (WGS) entry which is preliminary data.</text>
</comment>
<dbReference type="InterPro" id="IPR010192">
    <property type="entry name" value="MenE"/>
</dbReference>
<evidence type="ECO:0000259" key="6">
    <source>
        <dbReference type="Pfam" id="PF00501"/>
    </source>
</evidence>
<dbReference type="Pfam" id="PF13193">
    <property type="entry name" value="AMP-binding_C"/>
    <property type="match status" value="1"/>
</dbReference>
<dbReference type="CDD" id="cd05912">
    <property type="entry name" value="OSB_CoA_lg"/>
    <property type="match status" value="1"/>
</dbReference>
<sequence>MITEERLPNWLKKRAELTPERVAVEFEDRLYTFRELDELAEENARKLASVGLRPGDACAVLLRNHIDSVIMIHALFNAGITIVMLNGRLTARELGWQITDSESKWLISEEFFSSKLEGIATDIPQTEILRKEKIRSLPVTAESYSQAEFLLSDAATIMYTSGTSGKPKGVIQTFGNHWWSAMGSVLNLGLSEEDCWFCAVPIFHISGLSILMRSVIYGIRVVLAEKFDEKVANEMIMDRGVTVISVVSAMLNRMLLSLGEQRYPEHFRCMLLGGGPAPKHLLQECTRKQIPVYQTYGMTETSSQIVTLAPEYSIKKIGSAGKPLFPSQLKIEVDGRAALKGEPGEIVVSGPNVTKGYLNREEETKRAIKNGWLYTGDIGYLDSEGFLYVMDRRSDLIISGGENVYPAEIESVLSLHPAVFEAGVTSKSDRMWGQVPVAFVVPFPNSQPAKAELIDFCKEQLASYKVPGEIIFCDSLPRNSSNKLLRRELKQWLEERG</sequence>
<accession>A0A372LIW2</accession>
<comment type="similarity">
    <text evidence="5">Belongs to the ATP-dependent AMP-binding enzyme family. MenE subfamily.</text>
</comment>
<dbReference type="SUPFAM" id="SSF56801">
    <property type="entry name" value="Acetyl-CoA synthetase-like"/>
    <property type="match status" value="1"/>
</dbReference>
<organism evidence="8 9">
    <name type="scientific">Peribacillus glennii</name>
    <dbReference type="NCBI Taxonomy" id="2303991"/>
    <lineage>
        <taxon>Bacteria</taxon>
        <taxon>Bacillati</taxon>
        <taxon>Bacillota</taxon>
        <taxon>Bacilli</taxon>
        <taxon>Bacillales</taxon>
        <taxon>Bacillaceae</taxon>
        <taxon>Peribacillus</taxon>
    </lineage>
</organism>
<dbReference type="AlphaFoldDB" id="A0A372LIW2"/>
<dbReference type="GO" id="GO:0009234">
    <property type="term" value="P:menaquinone biosynthetic process"/>
    <property type="evidence" value="ECO:0007669"/>
    <property type="project" value="UniProtKB-UniRule"/>
</dbReference>
<dbReference type="UniPathway" id="UPA00079"/>
<comment type="pathway">
    <text evidence="5">Quinol/quinone metabolism; menaquinone biosynthesis.</text>
</comment>
<dbReference type="RefSeq" id="WP_117320825.1">
    <property type="nucleotide sequence ID" value="NZ_QVTD01000002.1"/>
</dbReference>
<dbReference type="InterPro" id="IPR000873">
    <property type="entry name" value="AMP-dep_synth/lig_dom"/>
</dbReference>
<evidence type="ECO:0000256" key="1">
    <source>
        <dbReference type="ARBA" id="ARBA00022428"/>
    </source>
</evidence>
<dbReference type="NCBIfam" id="NF002966">
    <property type="entry name" value="PRK03640.1"/>
    <property type="match status" value="1"/>
</dbReference>
<dbReference type="EC" id="6.2.1.26" evidence="5"/>
<dbReference type="Gene3D" id="3.40.50.12780">
    <property type="entry name" value="N-terminal domain of ligase-like"/>
    <property type="match status" value="1"/>
</dbReference>
<dbReference type="InterPro" id="IPR042099">
    <property type="entry name" value="ANL_N_sf"/>
</dbReference>
<feature type="domain" description="AMP-dependent synthetase/ligase" evidence="6">
    <location>
        <begin position="12"/>
        <end position="358"/>
    </location>
</feature>
<comment type="catalytic activity">
    <reaction evidence="5">
        <text>2-succinylbenzoate + ATP + CoA = 2-succinylbenzoyl-CoA + AMP + diphosphate</text>
        <dbReference type="Rhea" id="RHEA:17009"/>
        <dbReference type="ChEBI" id="CHEBI:18325"/>
        <dbReference type="ChEBI" id="CHEBI:30616"/>
        <dbReference type="ChEBI" id="CHEBI:33019"/>
        <dbReference type="ChEBI" id="CHEBI:57287"/>
        <dbReference type="ChEBI" id="CHEBI:57364"/>
        <dbReference type="ChEBI" id="CHEBI:456215"/>
        <dbReference type="EC" id="6.2.1.26"/>
    </reaction>
</comment>
<evidence type="ECO:0000259" key="7">
    <source>
        <dbReference type="Pfam" id="PF13193"/>
    </source>
</evidence>
<dbReference type="Pfam" id="PF00501">
    <property type="entry name" value="AMP-binding"/>
    <property type="match status" value="1"/>
</dbReference>
<keyword evidence="2 5" id="KW-0436">Ligase</keyword>
<keyword evidence="1 5" id="KW-0474">Menaquinone biosynthesis</keyword>
<evidence type="ECO:0000256" key="5">
    <source>
        <dbReference type="HAMAP-Rule" id="MF_00731"/>
    </source>
</evidence>
<dbReference type="InterPro" id="IPR045851">
    <property type="entry name" value="AMP-bd_C_sf"/>
</dbReference>
<dbReference type="HAMAP" id="MF_00731">
    <property type="entry name" value="MenE"/>
    <property type="match status" value="1"/>
</dbReference>
<dbReference type="NCBIfam" id="TIGR01923">
    <property type="entry name" value="menE"/>
    <property type="match status" value="1"/>
</dbReference>
<comment type="pathway">
    <text evidence="5">Quinol/quinone metabolism; 1,4-dihydroxy-2-naphthoate biosynthesis; 1,4-dihydroxy-2-naphthoate from chorismate: step 5/7.</text>
</comment>
<dbReference type="PROSITE" id="PS00455">
    <property type="entry name" value="AMP_BINDING"/>
    <property type="match status" value="1"/>
</dbReference>
<evidence type="ECO:0000256" key="2">
    <source>
        <dbReference type="ARBA" id="ARBA00022598"/>
    </source>
</evidence>
<dbReference type="GO" id="GO:0005524">
    <property type="term" value="F:ATP binding"/>
    <property type="evidence" value="ECO:0007669"/>
    <property type="project" value="UniProtKB-KW"/>
</dbReference>
<feature type="domain" description="AMP-binding enzyme C-terminal" evidence="7">
    <location>
        <begin position="408"/>
        <end position="483"/>
    </location>
</feature>
<dbReference type="Proteomes" id="UP000262939">
    <property type="component" value="Unassembled WGS sequence"/>
</dbReference>
<dbReference type="UniPathway" id="UPA01057">
    <property type="reaction ID" value="UER00166"/>
</dbReference>
<evidence type="ECO:0000256" key="3">
    <source>
        <dbReference type="ARBA" id="ARBA00022741"/>
    </source>
</evidence>
<evidence type="ECO:0000313" key="8">
    <source>
        <dbReference type="EMBL" id="RFU66303.1"/>
    </source>
</evidence>
<keyword evidence="9" id="KW-1185">Reference proteome</keyword>
<dbReference type="InterPro" id="IPR025110">
    <property type="entry name" value="AMP-bd_C"/>
</dbReference>
<dbReference type="InterPro" id="IPR050237">
    <property type="entry name" value="ATP-dep_AMP-bd_enzyme"/>
</dbReference>
<dbReference type="GO" id="GO:0008756">
    <property type="term" value="F:o-succinylbenzoate-CoA ligase activity"/>
    <property type="evidence" value="ECO:0007669"/>
    <property type="project" value="UniProtKB-UniRule"/>
</dbReference>
<gene>
    <name evidence="5 8" type="primary">menE</name>
    <name evidence="8" type="ORF">D0466_01645</name>
</gene>
<protein>
    <recommendedName>
        <fullName evidence="5">2-succinylbenzoate--CoA ligase</fullName>
        <ecNumber evidence="5">6.2.1.26</ecNumber>
    </recommendedName>
    <alternativeName>
        <fullName evidence="5">o-succinylbenzoyl-CoA synthetase</fullName>
        <shortName evidence="5">OSB-CoA synthetase</shortName>
    </alternativeName>
</protein>
<evidence type="ECO:0000256" key="4">
    <source>
        <dbReference type="ARBA" id="ARBA00022840"/>
    </source>
</evidence>
<dbReference type="Gene3D" id="3.30.300.30">
    <property type="match status" value="1"/>
</dbReference>
<name>A0A372LIW2_9BACI</name>
<keyword evidence="3 5" id="KW-0547">Nucleotide-binding</keyword>
<dbReference type="PANTHER" id="PTHR43767:SF1">
    <property type="entry name" value="NONRIBOSOMAL PEPTIDE SYNTHASE PES1 (EUROFUNG)-RELATED"/>
    <property type="match status" value="1"/>
</dbReference>
<reference evidence="8 9" key="1">
    <citation type="submission" date="2018-08" db="EMBL/GenBank/DDBJ databases">
        <title>Bacillus chawlae sp. nov., Bacillus glennii sp. nov., and Bacillus saganii sp. nov. Isolated from the Vehicle Assembly Building at Kennedy Space Center where the Viking Spacecraft were Assembled.</title>
        <authorList>
            <person name="Seuylemezian A."/>
            <person name="Vaishampayan P."/>
        </authorList>
    </citation>
    <scope>NUCLEOTIDE SEQUENCE [LARGE SCALE GENOMIC DNA]</scope>
    <source>
        <strain evidence="8 9">V44-8</strain>
    </source>
</reference>
<keyword evidence="4 5" id="KW-0067">ATP-binding</keyword>
<dbReference type="EMBL" id="QVTD01000002">
    <property type="protein sequence ID" value="RFU66303.1"/>
    <property type="molecule type" value="Genomic_DNA"/>
</dbReference>
<dbReference type="PANTHER" id="PTHR43767">
    <property type="entry name" value="LONG-CHAIN-FATTY-ACID--COA LIGASE"/>
    <property type="match status" value="1"/>
</dbReference>
<dbReference type="OrthoDB" id="9762242at2"/>
<proteinExistence type="inferred from homology"/>
<comment type="function">
    <text evidence="5">Converts 2-succinylbenzoate (OSB) to 2-succinylbenzoyl-CoA (OSB-CoA).</text>
</comment>
<dbReference type="InterPro" id="IPR020845">
    <property type="entry name" value="AMP-binding_CS"/>
</dbReference>